<reference evidence="1" key="1">
    <citation type="journal article" date="2023" name="bioRxiv">
        <title>Improved chromosome-level genome assembly for marigold (Tagetes erecta).</title>
        <authorList>
            <person name="Jiang F."/>
            <person name="Yuan L."/>
            <person name="Wang S."/>
            <person name="Wang H."/>
            <person name="Xu D."/>
            <person name="Wang A."/>
            <person name="Fan W."/>
        </authorList>
    </citation>
    <scope>NUCLEOTIDE SEQUENCE</scope>
    <source>
        <strain evidence="1">WSJ</strain>
        <tissue evidence="1">Leaf</tissue>
    </source>
</reference>
<gene>
    <name evidence="1" type="ORF">QVD17_11649</name>
</gene>
<dbReference type="EMBL" id="JAUHHV010000003">
    <property type="protein sequence ID" value="KAK1429440.1"/>
    <property type="molecule type" value="Genomic_DNA"/>
</dbReference>
<evidence type="ECO:0000313" key="1">
    <source>
        <dbReference type="EMBL" id="KAK1429440.1"/>
    </source>
</evidence>
<organism evidence="1 2">
    <name type="scientific">Tagetes erecta</name>
    <name type="common">African marigold</name>
    <dbReference type="NCBI Taxonomy" id="13708"/>
    <lineage>
        <taxon>Eukaryota</taxon>
        <taxon>Viridiplantae</taxon>
        <taxon>Streptophyta</taxon>
        <taxon>Embryophyta</taxon>
        <taxon>Tracheophyta</taxon>
        <taxon>Spermatophyta</taxon>
        <taxon>Magnoliopsida</taxon>
        <taxon>eudicotyledons</taxon>
        <taxon>Gunneridae</taxon>
        <taxon>Pentapetalae</taxon>
        <taxon>asterids</taxon>
        <taxon>campanulids</taxon>
        <taxon>Asterales</taxon>
        <taxon>Asteraceae</taxon>
        <taxon>Asteroideae</taxon>
        <taxon>Heliantheae alliance</taxon>
        <taxon>Tageteae</taxon>
        <taxon>Tagetes</taxon>
    </lineage>
</organism>
<dbReference type="Proteomes" id="UP001229421">
    <property type="component" value="Unassembled WGS sequence"/>
</dbReference>
<sequence length="81" mass="9613">MDQSSLHRLRHISSITESFGTREYDGIQWKSNEFLQYTSMLYNLRGVRRALSLSLKREIQNRCSKNSVLNFPSKWLWCSRG</sequence>
<accession>A0AAD8KTV4</accession>
<proteinExistence type="predicted"/>
<protein>
    <submittedName>
        <fullName evidence="1">Uncharacterized protein</fullName>
    </submittedName>
</protein>
<name>A0AAD8KTV4_TARER</name>
<keyword evidence="2" id="KW-1185">Reference proteome</keyword>
<dbReference type="AlphaFoldDB" id="A0AAD8KTV4"/>
<comment type="caution">
    <text evidence="1">The sequence shown here is derived from an EMBL/GenBank/DDBJ whole genome shotgun (WGS) entry which is preliminary data.</text>
</comment>
<evidence type="ECO:0000313" key="2">
    <source>
        <dbReference type="Proteomes" id="UP001229421"/>
    </source>
</evidence>